<gene>
    <name evidence="3" type="ORF">ARMOST_08299</name>
</gene>
<evidence type="ECO:0000313" key="3">
    <source>
        <dbReference type="EMBL" id="SJL04928.1"/>
    </source>
</evidence>
<organism evidence="3 4">
    <name type="scientific">Armillaria ostoyae</name>
    <name type="common">Armillaria root rot fungus</name>
    <dbReference type="NCBI Taxonomy" id="47428"/>
    <lineage>
        <taxon>Eukaryota</taxon>
        <taxon>Fungi</taxon>
        <taxon>Dikarya</taxon>
        <taxon>Basidiomycota</taxon>
        <taxon>Agaricomycotina</taxon>
        <taxon>Agaricomycetes</taxon>
        <taxon>Agaricomycetidae</taxon>
        <taxon>Agaricales</taxon>
        <taxon>Marasmiineae</taxon>
        <taxon>Physalacriaceae</taxon>
        <taxon>Armillaria</taxon>
    </lineage>
</organism>
<dbReference type="InterPro" id="IPR048958">
    <property type="entry name" value="Polysacc_lyase_14"/>
</dbReference>
<keyword evidence="1" id="KW-0732">Signal</keyword>
<name>A0A284R878_ARMOS</name>
<feature type="domain" description="Polysaccharide lyase 14" evidence="2">
    <location>
        <begin position="168"/>
        <end position="347"/>
    </location>
</feature>
<dbReference type="OMA" id="HEDKYAT"/>
<dbReference type="PANTHER" id="PTHR40124:SF1">
    <property type="entry name" value="DISAGGREGATASE RELATED REPEAT PROTEIN"/>
    <property type="match status" value="1"/>
</dbReference>
<dbReference type="OrthoDB" id="10069995at2759"/>
<dbReference type="AlphaFoldDB" id="A0A284R878"/>
<accession>A0A284R878</accession>
<dbReference type="STRING" id="47428.A0A284R878"/>
<dbReference type="PANTHER" id="PTHR40124">
    <property type="match status" value="1"/>
</dbReference>
<reference evidence="4" key="1">
    <citation type="journal article" date="2017" name="Nat. Ecol. Evol.">
        <title>Genome expansion and lineage-specific genetic innovations in the forest pathogenic fungi Armillaria.</title>
        <authorList>
            <person name="Sipos G."/>
            <person name="Prasanna A.N."/>
            <person name="Walter M.C."/>
            <person name="O'Connor E."/>
            <person name="Balint B."/>
            <person name="Krizsan K."/>
            <person name="Kiss B."/>
            <person name="Hess J."/>
            <person name="Varga T."/>
            <person name="Slot J."/>
            <person name="Riley R."/>
            <person name="Boka B."/>
            <person name="Rigling D."/>
            <person name="Barry K."/>
            <person name="Lee J."/>
            <person name="Mihaltcheva S."/>
            <person name="LaButti K."/>
            <person name="Lipzen A."/>
            <person name="Waldron R."/>
            <person name="Moloney N.M."/>
            <person name="Sperisen C."/>
            <person name="Kredics L."/>
            <person name="Vagvoelgyi C."/>
            <person name="Patrignani A."/>
            <person name="Fitzpatrick D."/>
            <person name="Nagy I."/>
            <person name="Doyle S."/>
            <person name="Anderson J.B."/>
            <person name="Grigoriev I.V."/>
            <person name="Gueldener U."/>
            <person name="Muensterkoetter M."/>
            <person name="Nagy L.G."/>
        </authorList>
    </citation>
    <scope>NUCLEOTIDE SEQUENCE [LARGE SCALE GENOMIC DNA]</scope>
    <source>
        <strain evidence="4">C18/9</strain>
    </source>
</reference>
<keyword evidence="4" id="KW-1185">Reference proteome</keyword>
<sequence length="455" mass="48941">MVSMTFQVLCAFVLLSRYIFAIPVQVTTNLSASTLQFSTIEHSTSLESTTPARLAENTPISSSALSTTQNPTGTISTTTNVQASTTVTVAISSTVTDVVTVYLPSSTPFISSSPTTWSEPAQMTDLSSFNVKKFSGNHGNLKIIDVIPSATSLSVIVALDGSPQVVTNDSALQVLYPAGSINPGNEDRPQGGVQFYAEPLDIKQARNVTLTFSVYFPVDFDFVLAGKLPGLYGGHGRCSGGVSATDCFSTRLMWRKDGEGELYLAYRSPQYAPKDKQTNALCNDPQSICDVAYGFSIGRGSFMWARGDWTTVSQTVVLNTPGRTDGCFTLDVNGIRVIDRSDVFYRDVVGQPKTSSVGDSHRDGGGGLLGGILDRQNEEKQWQVSVNDGPDDLVSASSTVNSPFLVTQQDSAGTASVAGFIGIFFSTFFGGHEDKYATPKDQYTWFKDFAMRLND</sequence>
<evidence type="ECO:0000313" key="4">
    <source>
        <dbReference type="Proteomes" id="UP000219338"/>
    </source>
</evidence>
<protein>
    <recommendedName>
        <fullName evidence="2">Polysaccharide lyase 14 domain-containing protein</fullName>
    </recommendedName>
</protein>
<feature type="signal peptide" evidence="1">
    <location>
        <begin position="1"/>
        <end position="21"/>
    </location>
</feature>
<feature type="chain" id="PRO_5012763796" description="Polysaccharide lyase 14 domain-containing protein" evidence="1">
    <location>
        <begin position="22"/>
        <end position="455"/>
    </location>
</feature>
<dbReference type="Proteomes" id="UP000219338">
    <property type="component" value="Unassembled WGS sequence"/>
</dbReference>
<dbReference type="Pfam" id="PF21294">
    <property type="entry name" value="Polysacc_lyase_14"/>
    <property type="match status" value="2"/>
</dbReference>
<dbReference type="Gene3D" id="2.60.120.200">
    <property type="match status" value="1"/>
</dbReference>
<evidence type="ECO:0000256" key="1">
    <source>
        <dbReference type="SAM" id="SignalP"/>
    </source>
</evidence>
<dbReference type="EMBL" id="FUEG01000005">
    <property type="protein sequence ID" value="SJL04928.1"/>
    <property type="molecule type" value="Genomic_DNA"/>
</dbReference>
<feature type="domain" description="Polysaccharide lyase 14" evidence="2">
    <location>
        <begin position="414"/>
        <end position="449"/>
    </location>
</feature>
<proteinExistence type="predicted"/>
<evidence type="ECO:0000259" key="2">
    <source>
        <dbReference type="Pfam" id="PF21294"/>
    </source>
</evidence>